<name>A0A9Q3C4A1_9BASI</name>
<dbReference type="AlphaFoldDB" id="A0A9Q3C4A1"/>
<sequence>MVKPYTVAVGPVERSTQEPEIVVHTCRISIPIYRNIPTTQIEHNVDTPESNLKRDALWSKMSQISAQTQKQFSELLAVHERMNTLTASMDKITKTLQ</sequence>
<evidence type="ECO:0000313" key="2">
    <source>
        <dbReference type="Proteomes" id="UP000765509"/>
    </source>
</evidence>
<dbReference type="Proteomes" id="UP000765509">
    <property type="component" value="Unassembled WGS sequence"/>
</dbReference>
<reference evidence="1" key="1">
    <citation type="submission" date="2021-03" db="EMBL/GenBank/DDBJ databases">
        <title>Draft genome sequence of rust myrtle Austropuccinia psidii MF-1, a brazilian biotype.</title>
        <authorList>
            <person name="Quecine M.C."/>
            <person name="Pachon D.M.R."/>
            <person name="Bonatelli M.L."/>
            <person name="Correr F.H."/>
            <person name="Franceschini L.M."/>
            <person name="Leite T.F."/>
            <person name="Margarido G.R.A."/>
            <person name="Almeida C.A."/>
            <person name="Ferrarezi J.A."/>
            <person name="Labate C.A."/>
        </authorList>
    </citation>
    <scope>NUCLEOTIDE SEQUENCE</scope>
    <source>
        <strain evidence="1">MF-1</strain>
    </source>
</reference>
<comment type="caution">
    <text evidence="1">The sequence shown here is derived from an EMBL/GenBank/DDBJ whole genome shotgun (WGS) entry which is preliminary data.</text>
</comment>
<protein>
    <submittedName>
        <fullName evidence="1">Uncharacterized protein</fullName>
    </submittedName>
</protein>
<dbReference type="EMBL" id="AVOT02004463">
    <property type="protein sequence ID" value="MBW0476420.1"/>
    <property type="molecule type" value="Genomic_DNA"/>
</dbReference>
<gene>
    <name evidence="1" type="ORF">O181_016135</name>
</gene>
<keyword evidence="2" id="KW-1185">Reference proteome</keyword>
<proteinExistence type="predicted"/>
<organism evidence="1 2">
    <name type="scientific">Austropuccinia psidii MF-1</name>
    <dbReference type="NCBI Taxonomy" id="1389203"/>
    <lineage>
        <taxon>Eukaryota</taxon>
        <taxon>Fungi</taxon>
        <taxon>Dikarya</taxon>
        <taxon>Basidiomycota</taxon>
        <taxon>Pucciniomycotina</taxon>
        <taxon>Pucciniomycetes</taxon>
        <taxon>Pucciniales</taxon>
        <taxon>Sphaerophragmiaceae</taxon>
        <taxon>Austropuccinia</taxon>
    </lineage>
</organism>
<evidence type="ECO:0000313" key="1">
    <source>
        <dbReference type="EMBL" id="MBW0476420.1"/>
    </source>
</evidence>
<accession>A0A9Q3C4A1</accession>